<keyword evidence="3" id="KW-1185">Reference proteome</keyword>
<feature type="region of interest" description="Disordered" evidence="1">
    <location>
        <begin position="121"/>
        <end position="171"/>
    </location>
</feature>
<proteinExistence type="predicted"/>
<feature type="region of interest" description="Disordered" evidence="1">
    <location>
        <begin position="1"/>
        <end position="86"/>
    </location>
</feature>
<dbReference type="EMBL" id="JH971392">
    <property type="protein sequence ID" value="EKM78562.1"/>
    <property type="molecule type" value="Genomic_DNA"/>
</dbReference>
<protein>
    <submittedName>
        <fullName evidence="2">Uncharacterized protein</fullName>
    </submittedName>
</protein>
<dbReference type="KEGG" id="abp:AGABI1DRAFT129663"/>
<dbReference type="RefSeq" id="XP_007331178.1">
    <property type="nucleotide sequence ID" value="XM_007331116.1"/>
</dbReference>
<gene>
    <name evidence="2" type="ORF">AGABI1DRAFT_129663</name>
</gene>
<dbReference type="AlphaFoldDB" id="K5X6K2"/>
<name>K5X6K2_AGABU</name>
<feature type="compositionally biased region" description="Polar residues" evidence="1">
    <location>
        <begin position="151"/>
        <end position="161"/>
    </location>
</feature>
<dbReference type="Proteomes" id="UP000008493">
    <property type="component" value="Unassembled WGS sequence"/>
</dbReference>
<accession>K5X6K2</accession>
<evidence type="ECO:0000256" key="1">
    <source>
        <dbReference type="SAM" id="MobiDB-lite"/>
    </source>
</evidence>
<organism evidence="2 3">
    <name type="scientific">Agaricus bisporus var. burnettii (strain JB137-S8 / ATCC MYA-4627 / FGSC 10392)</name>
    <name type="common">White button mushroom</name>
    <dbReference type="NCBI Taxonomy" id="597362"/>
    <lineage>
        <taxon>Eukaryota</taxon>
        <taxon>Fungi</taxon>
        <taxon>Dikarya</taxon>
        <taxon>Basidiomycota</taxon>
        <taxon>Agaricomycotina</taxon>
        <taxon>Agaricomycetes</taxon>
        <taxon>Agaricomycetidae</taxon>
        <taxon>Agaricales</taxon>
        <taxon>Agaricineae</taxon>
        <taxon>Agaricaceae</taxon>
        <taxon>Agaricus</taxon>
    </lineage>
</organism>
<reference evidence="3" key="1">
    <citation type="journal article" date="2012" name="Proc. Natl. Acad. Sci. U.S.A.">
        <title>Genome sequence of the button mushroom Agaricus bisporus reveals mechanisms governing adaptation to a humic-rich ecological niche.</title>
        <authorList>
            <person name="Morin E."/>
            <person name="Kohler A."/>
            <person name="Baker A.R."/>
            <person name="Foulongne-Oriol M."/>
            <person name="Lombard V."/>
            <person name="Nagy L.G."/>
            <person name="Ohm R.A."/>
            <person name="Patyshakuliyeva A."/>
            <person name="Brun A."/>
            <person name="Aerts A.L."/>
            <person name="Bailey A.M."/>
            <person name="Billette C."/>
            <person name="Coutinho P.M."/>
            <person name="Deakin G."/>
            <person name="Doddapaneni H."/>
            <person name="Floudas D."/>
            <person name="Grimwood J."/>
            <person name="Hilden K."/>
            <person name="Kuees U."/>
            <person name="LaButti K.M."/>
            <person name="Lapidus A."/>
            <person name="Lindquist E.A."/>
            <person name="Lucas S.M."/>
            <person name="Murat C."/>
            <person name="Riley R.W."/>
            <person name="Salamov A.A."/>
            <person name="Schmutz J."/>
            <person name="Subramanian V."/>
            <person name="Woesten H.A.B."/>
            <person name="Xu J."/>
            <person name="Eastwood D.C."/>
            <person name="Foster G.D."/>
            <person name="Sonnenberg A.S."/>
            <person name="Cullen D."/>
            <person name="de Vries R.P."/>
            <person name="Lundell T."/>
            <person name="Hibbett D.S."/>
            <person name="Henrissat B."/>
            <person name="Burton K.S."/>
            <person name="Kerrigan R.W."/>
            <person name="Challen M.P."/>
            <person name="Grigoriev I.V."/>
            <person name="Martin F."/>
        </authorList>
    </citation>
    <scope>NUCLEOTIDE SEQUENCE [LARGE SCALE GENOMIC DNA]</scope>
    <source>
        <strain evidence="3">JB137-S8 / ATCC MYA-4627 / FGSC 10392</strain>
    </source>
</reference>
<evidence type="ECO:0000313" key="3">
    <source>
        <dbReference type="Proteomes" id="UP000008493"/>
    </source>
</evidence>
<evidence type="ECO:0000313" key="2">
    <source>
        <dbReference type="EMBL" id="EKM78562.1"/>
    </source>
</evidence>
<sequence length="171" mass="17585">MSIASAIREAATYQTPVDIPPPPPAKNVKFAPTPTPIPISVPTPMEVDTAPSPARIPAALKGKGKAPPPPPTPQHPITSSPVVASPIKVSAVPKPLAQPTKTGNKGKPVTSYMPYKLAVASKPSATNETRAGVTPHMPESGYRRQAMGKDTSGSNAPSANAVTAAEPAHER</sequence>
<dbReference type="InParanoid" id="K5X6K2"/>
<dbReference type="HOGENOM" id="CLU_1614723_0_0_1"/>
<dbReference type="GeneID" id="18827054"/>